<protein>
    <submittedName>
        <fullName evidence="3">Uncharacterized protein</fullName>
    </submittedName>
</protein>
<dbReference type="EMBL" id="QGDJ01000017">
    <property type="protein sequence ID" value="PWJ12085.1"/>
    <property type="molecule type" value="Genomic_DNA"/>
</dbReference>
<reference evidence="3 5" key="1">
    <citation type="submission" date="2016-10" db="EMBL/GenBank/DDBJ databases">
        <authorList>
            <person name="Cai Z."/>
        </authorList>
    </citation>
    <scope>NUCLEOTIDE SEQUENCE [LARGE SCALE GENOMIC DNA]</scope>
    <source>
        <strain evidence="3 5">DSM 25227</strain>
    </source>
</reference>
<gene>
    <name evidence="2" type="ORF">BCF38_11716</name>
    <name evidence="3" type="ORF">SAMN05421539_11716</name>
</gene>
<evidence type="ECO:0000256" key="1">
    <source>
        <dbReference type="SAM" id="Phobius"/>
    </source>
</evidence>
<evidence type="ECO:0000313" key="4">
    <source>
        <dbReference type="Proteomes" id="UP000245839"/>
    </source>
</evidence>
<dbReference type="EMBL" id="UETC01000017">
    <property type="protein sequence ID" value="SSA51188.1"/>
    <property type="molecule type" value="Genomic_DNA"/>
</dbReference>
<organism evidence="3 5">
    <name type="scientific">Jannaschia seohaensis</name>
    <dbReference type="NCBI Taxonomy" id="475081"/>
    <lineage>
        <taxon>Bacteria</taxon>
        <taxon>Pseudomonadati</taxon>
        <taxon>Pseudomonadota</taxon>
        <taxon>Alphaproteobacteria</taxon>
        <taxon>Rhodobacterales</taxon>
        <taxon>Roseobacteraceae</taxon>
        <taxon>Jannaschia</taxon>
    </lineage>
</organism>
<keyword evidence="4" id="KW-1185">Reference proteome</keyword>
<sequence length="103" mass="10960">MFTDVVLPLLGLGLLAWGLPWALGRVLPEGVAWLVVNGLISAAVLAVVAAAGFMLLYGAAGGVVWREAPWHFVMLSARSALLWAPILVLSLANLPKGWTEAEW</sequence>
<evidence type="ECO:0000313" key="3">
    <source>
        <dbReference type="EMBL" id="SSA51188.1"/>
    </source>
</evidence>
<name>A0A2Y9B6R7_9RHOB</name>
<dbReference type="OrthoDB" id="7652057at2"/>
<proteinExistence type="predicted"/>
<keyword evidence="1" id="KW-1133">Transmembrane helix</keyword>
<evidence type="ECO:0000313" key="2">
    <source>
        <dbReference type="EMBL" id="PWJ12085.1"/>
    </source>
</evidence>
<keyword evidence="1" id="KW-0472">Membrane</keyword>
<dbReference type="Proteomes" id="UP000251571">
    <property type="component" value="Unassembled WGS sequence"/>
</dbReference>
<accession>A0A2Y9B6R7</accession>
<feature type="transmembrane region" description="Helical" evidence="1">
    <location>
        <begin position="34"/>
        <end position="60"/>
    </location>
</feature>
<reference evidence="2 4" key="2">
    <citation type="submission" date="2018-03" db="EMBL/GenBank/DDBJ databases">
        <title>Genomic Encyclopedia of Archaeal and Bacterial Type Strains, Phase II (KMG-II): from individual species to whole genera.</title>
        <authorList>
            <person name="Goeker M."/>
        </authorList>
    </citation>
    <scope>NUCLEOTIDE SEQUENCE [LARGE SCALE GENOMIC DNA]</scope>
    <source>
        <strain evidence="2 4">DSM 25227</strain>
    </source>
</reference>
<dbReference type="RefSeq" id="WP_109566221.1">
    <property type="nucleotide sequence ID" value="NZ_QGDJ01000017.1"/>
</dbReference>
<evidence type="ECO:0000313" key="5">
    <source>
        <dbReference type="Proteomes" id="UP000251571"/>
    </source>
</evidence>
<feature type="transmembrane region" description="Helical" evidence="1">
    <location>
        <begin position="72"/>
        <end position="94"/>
    </location>
</feature>
<dbReference type="Proteomes" id="UP000245839">
    <property type="component" value="Unassembled WGS sequence"/>
</dbReference>
<keyword evidence="1" id="KW-0812">Transmembrane</keyword>
<dbReference type="AlphaFoldDB" id="A0A2Y9B6R7"/>